<organism evidence="5 6">
    <name type="scientific">Parerythrobacter lacustris</name>
    <dbReference type="NCBI Taxonomy" id="2969984"/>
    <lineage>
        <taxon>Bacteria</taxon>
        <taxon>Pseudomonadati</taxon>
        <taxon>Pseudomonadota</taxon>
        <taxon>Alphaproteobacteria</taxon>
        <taxon>Sphingomonadales</taxon>
        <taxon>Erythrobacteraceae</taxon>
        <taxon>Parerythrobacter</taxon>
    </lineage>
</organism>
<evidence type="ECO:0000313" key="6">
    <source>
        <dbReference type="Proteomes" id="UP001206067"/>
    </source>
</evidence>
<keyword evidence="2" id="KW-0238">DNA-binding</keyword>
<keyword evidence="6" id="KW-1185">Reference proteome</keyword>
<proteinExistence type="predicted"/>
<reference evidence="5 6" key="1">
    <citation type="submission" date="2022-08" db="EMBL/GenBank/DDBJ databases">
        <title>Polyphasic taxonomy analysis of Qipengyuania sp.RS5-5.</title>
        <authorList>
            <person name="Xamxidin M."/>
            <person name="Wu M."/>
        </authorList>
    </citation>
    <scope>NUCLEOTIDE SEQUENCE [LARGE SCALE GENOMIC DNA]</scope>
    <source>
        <strain evidence="5 6">RS5-5</strain>
    </source>
</reference>
<comment type="caution">
    <text evidence="5">The sequence shown here is derived from an EMBL/GenBank/DDBJ whole genome shotgun (WGS) entry which is preliminary data.</text>
</comment>
<keyword evidence="3" id="KW-0804">Transcription</keyword>
<dbReference type="Pfam" id="PF12833">
    <property type="entry name" value="HTH_18"/>
    <property type="match status" value="1"/>
</dbReference>
<protein>
    <submittedName>
        <fullName evidence="5">AraC family transcriptional regulator</fullName>
    </submittedName>
</protein>
<evidence type="ECO:0000256" key="2">
    <source>
        <dbReference type="ARBA" id="ARBA00023125"/>
    </source>
</evidence>
<dbReference type="Proteomes" id="UP001206067">
    <property type="component" value="Unassembled WGS sequence"/>
</dbReference>
<dbReference type="PANTHER" id="PTHR46796">
    <property type="entry name" value="HTH-TYPE TRANSCRIPTIONAL ACTIVATOR RHAS-RELATED"/>
    <property type="match status" value="1"/>
</dbReference>
<evidence type="ECO:0000313" key="5">
    <source>
        <dbReference type="EMBL" id="MCR2835075.1"/>
    </source>
</evidence>
<evidence type="ECO:0000256" key="1">
    <source>
        <dbReference type="ARBA" id="ARBA00023015"/>
    </source>
</evidence>
<evidence type="ECO:0000256" key="3">
    <source>
        <dbReference type="ARBA" id="ARBA00023163"/>
    </source>
</evidence>
<dbReference type="EMBL" id="JANKHH010000007">
    <property type="protein sequence ID" value="MCR2835075.1"/>
    <property type="molecule type" value="Genomic_DNA"/>
</dbReference>
<dbReference type="RefSeq" id="WP_257596945.1">
    <property type="nucleotide sequence ID" value="NZ_JANKHH010000007.1"/>
</dbReference>
<dbReference type="InterPro" id="IPR018060">
    <property type="entry name" value="HTH_AraC"/>
</dbReference>
<dbReference type="InterPro" id="IPR050204">
    <property type="entry name" value="AraC_XylS_family_regulators"/>
</dbReference>
<dbReference type="PROSITE" id="PS01124">
    <property type="entry name" value="HTH_ARAC_FAMILY_2"/>
    <property type="match status" value="1"/>
</dbReference>
<sequence length="279" mass="31570">MLLSRTFRPSEALAPFVRRFYVFEAELPEEMVIEDFLLAETAFVRCLLKGDWKGEVAPGEWSQPGRTLFFGANARPFGVRVQGSFAVAGFAIRPSGWKGLFESSHREFADRLLTLQELWGDIADTMQAGVEQASDDAGKLAAMEGAITERLDAIGTRRTDRQMAKFEVFARTDSGIRVEDAAREVGLSVRQLERRCQYTFGLTPKAILRRSRFLDMATAMRGFSSPSDHDLASLRYFDQSHVAREFRRFTGMTPTEFTNRVTPLQTAGLKLREESRFED</sequence>
<evidence type="ECO:0000259" key="4">
    <source>
        <dbReference type="PROSITE" id="PS01124"/>
    </source>
</evidence>
<keyword evidence="1" id="KW-0805">Transcription regulation</keyword>
<feature type="domain" description="HTH araC/xylS-type" evidence="4">
    <location>
        <begin position="160"/>
        <end position="260"/>
    </location>
</feature>
<dbReference type="PANTHER" id="PTHR46796:SF15">
    <property type="entry name" value="BLL1074 PROTEIN"/>
    <property type="match status" value="1"/>
</dbReference>
<name>A0ABT1XTS9_9SPHN</name>
<gene>
    <name evidence="5" type="ORF">NSO95_14090</name>
</gene>
<dbReference type="Pfam" id="PF20240">
    <property type="entry name" value="DUF6597"/>
    <property type="match status" value="1"/>
</dbReference>
<dbReference type="SMART" id="SM00342">
    <property type="entry name" value="HTH_ARAC"/>
    <property type="match status" value="1"/>
</dbReference>
<dbReference type="Gene3D" id="1.10.10.60">
    <property type="entry name" value="Homeodomain-like"/>
    <property type="match status" value="1"/>
</dbReference>
<dbReference type="InterPro" id="IPR046532">
    <property type="entry name" value="DUF6597"/>
</dbReference>
<accession>A0ABT1XTS9</accession>